<keyword evidence="1" id="KW-0175">Coiled coil</keyword>
<name>A0A6P7FSK4_DIAVI</name>
<evidence type="ECO:0000256" key="2">
    <source>
        <dbReference type="SAM" id="MobiDB-lite"/>
    </source>
</evidence>
<feature type="coiled-coil region" evidence="1">
    <location>
        <begin position="125"/>
        <end position="159"/>
    </location>
</feature>
<gene>
    <name evidence="3" type="primary">LOC114333586</name>
</gene>
<feature type="compositionally biased region" description="Basic and acidic residues" evidence="2">
    <location>
        <begin position="33"/>
        <end position="86"/>
    </location>
</feature>
<proteinExistence type="predicted"/>
<dbReference type="RefSeq" id="XP_028139281.1">
    <property type="nucleotide sequence ID" value="XM_028283480.1"/>
</dbReference>
<evidence type="ECO:0000256" key="1">
    <source>
        <dbReference type="SAM" id="Coils"/>
    </source>
</evidence>
<protein>
    <submittedName>
        <fullName evidence="3">UPF0329 protein ECU05_1680/ECU11_0050-like</fullName>
    </submittedName>
</protein>
<accession>A0A6P7FSK4</accession>
<dbReference type="InParanoid" id="A0A6P7FSK4"/>
<evidence type="ECO:0000313" key="3">
    <source>
        <dbReference type="RefSeq" id="XP_028139281.1"/>
    </source>
</evidence>
<organism evidence="3">
    <name type="scientific">Diabrotica virgifera virgifera</name>
    <name type="common">western corn rootworm</name>
    <dbReference type="NCBI Taxonomy" id="50390"/>
    <lineage>
        <taxon>Eukaryota</taxon>
        <taxon>Metazoa</taxon>
        <taxon>Ecdysozoa</taxon>
        <taxon>Arthropoda</taxon>
        <taxon>Hexapoda</taxon>
        <taxon>Insecta</taxon>
        <taxon>Pterygota</taxon>
        <taxon>Neoptera</taxon>
        <taxon>Endopterygota</taxon>
        <taxon>Coleoptera</taxon>
        <taxon>Polyphaga</taxon>
        <taxon>Cucujiformia</taxon>
        <taxon>Chrysomeloidea</taxon>
        <taxon>Chrysomelidae</taxon>
        <taxon>Galerucinae</taxon>
        <taxon>Diabroticina</taxon>
        <taxon>Diabroticites</taxon>
        <taxon>Diabrotica</taxon>
    </lineage>
</organism>
<sequence length="198" mass="22522">MAPTPPTCEDTRKVSPNLFQELSSDETDGYTSMDDRSAKNDGFKLPRSEKKKEKSIKKREEKKKESDEKNQTEETKKDKDNPKVEAMEEEVPDEAGRGTTKRAQTAKSESEEDPNEEVATLRKVIKTMSARFQIAEDQMAKKEEENERLRAEIKKMSNRLFNISIMPCNSNICDIWQGKIFGVSGTTFNTDENSGSVK</sequence>
<reference evidence="3" key="1">
    <citation type="submission" date="2025-08" db="UniProtKB">
        <authorList>
            <consortium name="RefSeq"/>
        </authorList>
    </citation>
    <scope>IDENTIFICATION</scope>
    <source>
        <tissue evidence="3">Whole insect</tissue>
    </source>
</reference>
<feature type="region of interest" description="Disordered" evidence="2">
    <location>
        <begin position="1"/>
        <end position="118"/>
    </location>
</feature>
<dbReference type="AlphaFoldDB" id="A0A6P7FSK4"/>